<feature type="region of interest" description="Disordered" evidence="1">
    <location>
        <begin position="181"/>
        <end position="200"/>
    </location>
</feature>
<feature type="compositionally biased region" description="Basic residues" evidence="1">
    <location>
        <begin position="181"/>
        <end position="195"/>
    </location>
</feature>
<comment type="caution">
    <text evidence="2">The sequence shown here is derived from an EMBL/GenBank/DDBJ whole genome shotgun (WGS) entry which is preliminary data.</text>
</comment>
<dbReference type="EMBL" id="BSEH01001495">
    <property type="protein sequence ID" value="GLJ59789.1"/>
    <property type="molecule type" value="Genomic_DNA"/>
</dbReference>
<gene>
    <name evidence="2" type="ORF">SUGI_1523410</name>
</gene>
<protein>
    <submittedName>
        <fullName evidence="2">Uncharacterized protein</fullName>
    </submittedName>
</protein>
<evidence type="ECO:0000313" key="2">
    <source>
        <dbReference type="EMBL" id="GLJ59789.1"/>
    </source>
</evidence>
<name>A0AAD3NW46_CRYJA</name>
<evidence type="ECO:0000313" key="3">
    <source>
        <dbReference type="Proteomes" id="UP001234787"/>
    </source>
</evidence>
<accession>A0AAD3NW46</accession>
<dbReference type="AlphaFoldDB" id="A0AAD3NW46"/>
<sequence length="344" mass="38787">MPTVSECIGWMPGHWEGRTLPKAKGHGEIPSVIHGSPIGKPCPTPYLYSGGGYGSRSLSRTRTERDAVAFAFCYGSPSRPALNRMVRGCFWTCSVAVDGHRIFSSVPNSIQLELEKAYYSHLLQCLLMYQKLQHKVPRWIWPGPFARFFLTLSGRVLSYLFAPRQKGGVMIAPPSSVIPRRLSKSHKTSRRRHHPAPGGVLFNPKHRSGAVLAGLHPTHPGENGLGTIFLLHPSPAPSLRKAARRRRSCRTTICGHAKRTISFPELQFETEAIPKGIANRQWAEDRLAAVQRSLDLDALEKEAVIKNMKLIIKLEKEWLPIRTKRQQELFIEIILDRRRRRGGY</sequence>
<organism evidence="2 3">
    <name type="scientific">Cryptomeria japonica</name>
    <name type="common">Japanese cedar</name>
    <name type="synonym">Cupressus japonica</name>
    <dbReference type="NCBI Taxonomy" id="3369"/>
    <lineage>
        <taxon>Eukaryota</taxon>
        <taxon>Viridiplantae</taxon>
        <taxon>Streptophyta</taxon>
        <taxon>Embryophyta</taxon>
        <taxon>Tracheophyta</taxon>
        <taxon>Spermatophyta</taxon>
        <taxon>Pinopsida</taxon>
        <taxon>Pinidae</taxon>
        <taxon>Conifers II</taxon>
        <taxon>Cupressales</taxon>
        <taxon>Cupressaceae</taxon>
        <taxon>Cryptomeria</taxon>
    </lineage>
</organism>
<evidence type="ECO:0000256" key="1">
    <source>
        <dbReference type="SAM" id="MobiDB-lite"/>
    </source>
</evidence>
<keyword evidence="3" id="KW-1185">Reference proteome</keyword>
<dbReference type="Proteomes" id="UP001234787">
    <property type="component" value="Unassembled WGS sequence"/>
</dbReference>
<reference evidence="2" key="1">
    <citation type="submission" date="2022-12" db="EMBL/GenBank/DDBJ databases">
        <title>Chromosome-Level Genome Assembly of Japanese Cedar (Cryptomeriajaponica D. Don).</title>
        <authorList>
            <person name="Fujino T."/>
            <person name="Yamaguchi K."/>
            <person name="Yokoyama T."/>
            <person name="Hamanaka T."/>
            <person name="Harazono Y."/>
            <person name="Kamada H."/>
            <person name="Kobayashi W."/>
            <person name="Ujino-Ihara T."/>
            <person name="Uchiyama K."/>
            <person name="Matsumoto A."/>
            <person name="Izuno A."/>
            <person name="Tsumura Y."/>
            <person name="Toyoda A."/>
            <person name="Shigenobu S."/>
            <person name="Moriguchi Y."/>
            <person name="Ueno S."/>
            <person name="Kasahara M."/>
        </authorList>
    </citation>
    <scope>NUCLEOTIDE SEQUENCE</scope>
</reference>
<proteinExistence type="predicted"/>